<name>A0A159Z3Z2_9RHOB</name>
<organism evidence="1 2">
    <name type="scientific">Frigidibacter mobilis</name>
    <dbReference type="NCBI Taxonomy" id="1335048"/>
    <lineage>
        <taxon>Bacteria</taxon>
        <taxon>Pseudomonadati</taxon>
        <taxon>Pseudomonadota</taxon>
        <taxon>Alphaproteobacteria</taxon>
        <taxon>Rhodobacterales</taxon>
        <taxon>Paracoccaceae</taxon>
        <taxon>Frigidibacter</taxon>
    </lineage>
</organism>
<dbReference type="RefSeq" id="WP_066813854.1">
    <property type="nucleotide sequence ID" value="NZ_CP012661.1"/>
</dbReference>
<gene>
    <name evidence="1" type="ORF">AKL17_2609</name>
</gene>
<dbReference type="Gene3D" id="1.10.10.10">
    <property type="entry name" value="Winged helix-like DNA-binding domain superfamily/Winged helix DNA-binding domain"/>
    <property type="match status" value="1"/>
</dbReference>
<evidence type="ECO:0000313" key="2">
    <source>
        <dbReference type="Proteomes" id="UP000076128"/>
    </source>
</evidence>
<dbReference type="InterPro" id="IPR036388">
    <property type="entry name" value="WH-like_DNA-bd_sf"/>
</dbReference>
<dbReference type="OrthoDB" id="7812102at2"/>
<reference evidence="1 2" key="1">
    <citation type="submission" date="2015-09" db="EMBL/GenBank/DDBJ databases">
        <title>Complete genome sequence of Defluviimonas alba cai42t isolated from an oilfield in Xinjiang.</title>
        <authorList>
            <person name="Geng S."/>
            <person name="Pan X."/>
            <person name="Wu X."/>
        </authorList>
    </citation>
    <scope>NUCLEOTIDE SEQUENCE [LARGE SCALE GENOMIC DNA]</scope>
    <source>
        <strain evidence="2">cai42</strain>
    </source>
</reference>
<protein>
    <recommendedName>
        <fullName evidence="3">OmpR/PhoB-type domain-containing protein</fullName>
    </recommendedName>
</protein>
<keyword evidence="2" id="KW-1185">Reference proteome</keyword>
<evidence type="ECO:0000313" key="1">
    <source>
        <dbReference type="EMBL" id="AMY69852.1"/>
    </source>
</evidence>
<dbReference type="KEGG" id="daa:AKL17_2609"/>
<accession>A0A159Z3Z2</accession>
<dbReference type="EMBL" id="CP012661">
    <property type="protein sequence ID" value="AMY69852.1"/>
    <property type="molecule type" value="Genomic_DNA"/>
</dbReference>
<dbReference type="Proteomes" id="UP000076128">
    <property type="component" value="Chromosome"/>
</dbReference>
<evidence type="ECO:0008006" key="3">
    <source>
        <dbReference type="Google" id="ProtNLM"/>
    </source>
</evidence>
<sequence>MTFANAAELIRLLLRQSDRHPIRAIGAAELDPYDPRFLRSLRNVGILVAREDLPDDGDSIFEVIDGSLIVVDPETGECERHDDALDIQTFDIDIAALCRAIREQSGLKGPGPMAISTRVWRLGRYEQHGRAAEICLVRRLQEETAQEILDHVRGAIDTETPVALVSLGSNDLPTVVTRQLSGLRMTVSRAEDLLRDDPDRPFALALGRVRVPTDKQALDARLQIDRIGRRAIFEGVEIDIEPRDFDAVALLADEALAAGGWVSKESLAATLQASTKRDSNPEQVDRCINRLRDAFRKNTRLKAVPSNGFIDRKSKVGARLVLASSEIAFIG</sequence>
<dbReference type="AlphaFoldDB" id="A0A159Z3Z2"/>
<proteinExistence type="predicted"/>